<name>A0A6C0CA87_9ZZZZ</name>
<proteinExistence type="predicted"/>
<dbReference type="EMBL" id="MN739355">
    <property type="protein sequence ID" value="QHT00424.1"/>
    <property type="molecule type" value="Genomic_DNA"/>
</dbReference>
<evidence type="ECO:0000313" key="1">
    <source>
        <dbReference type="EMBL" id="QHT00424.1"/>
    </source>
</evidence>
<sequence>MKRISDLPLELRRLLFVYLLIAYRKDDNMCAIKQIYSDIPMRAFIPIKIDKGFWQMNNLEFDCYDMTRLTIYTGSFIKMNSYTFGIFIKIIEYQQKLRYSKTYFKLSSESFIIETIDDPKDACTMNIIRPSSFDIYLAPVIPQIIEVDITQFMGMLPRIDRGITFRFKKNRLEFKSAKN</sequence>
<protein>
    <submittedName>
        <fullName evidence="1">Uncharacterized protein</fullName>
    </submittedName>
</protein>
<accession>A0A6C0CA87</accession>
<dbReference type="AlphaFoldDB" id="A0A6C0CA87"/>
<organism evidence="1">
    <name type="scientific">viral metagenome</name>
    <dbReference type="NCBI Taxonomy" id="1070528"/>
    <lineage>
        <taxon>unclassified sequences</taxon>
        <taxon>metagenomes</taxon>
        <taxon>organismal metagenomes</taxon>
    </lineage>
</organism>
<reference evidence="1" key="1">
    <citation type="journal article" date="2020" name="Nature">
        <title>Giant virus diversity and host interactions through global metagenomics.</title>
        <authorList>
            <person name="Schulz F."/>
            <person name="Roux S."/>
            <person name="Paez-Espino D."/>
            <person name="Jungbluth S."/>
            <person name="Walsh D.A."/>
            <person name="Denef V.J."/>
            <person name="McMahon K.D."/>
            <person name="Konstantinidis K.T."/>
            <person name="Eloe-Fadrosh E.A."/>
            <person name="Kyrpides N.C."/>
            <person name="Woyke T."/>
        </authorList>
    </citation>
    <scope>NUCLEOTIDE SEQUENCE</scope>
    <source>
        <strain evidence="1">GVMAG-M-3300020192-26</strain>
    </source>
</reference>